<protein>
    <recommendedName>
        <fullName evidence="7">Lysozyme</fullName>
        <ecNumber evidence="7">3.2.1.17</ecNumber>
    </recommendedName>
</protein>
<dbReference type="RefSeq" id="WP_274570654.1">
    <property type="nucleotide sequence ID" value="NZ_CP145606.1"/>
</dbReference>
<evidence type="ECO:0000313" key="9">
    <source>
        <dbReference type="EMBL" id="WWY02856.1"/>
    </source>
</evidence>
<dbReference type="PANTHER" id="PTHR38107:SF3">
    <property type="entry name" value="LYSOZYME RRRD-RELATED"/>
    <property type="match status" value="1"/>
</dbReference>
<dbReference type="InterPro" id="IPR023346">
    <property type="entry name" value="Lysozyme-like_dom_sf"/>
</dbReference>
<evidence type="ECO:0000256" key="7">
    <source>
        <dbReference type="RuleBase" id="RU003788"/>
    </source>
</evidence>
<keyword evidence="2 7" id="KW-0929">Antimicrobial</keyword>
<proteinExistence type="inferred from homology"/>
<dbReference type="InterPro" id="IPR023347">
    <property type="entry name" value="Lysozyme_dom_sf"/>
</dbReference>
<evidence type="ECO:0000256" key="5">
    <source>
        <dbReference type="ARBA" id="ARBA00023200"/>
    </source>
</evidence>
<gene>
    <name evidence="8" type="ORF">ORY91_001114</name>
    <name evidence="9" type="ORF">V9W64_09190</name>
</gene>
<dbReference type="InterPro" id="IPR034690">
    <property type="entry name" value="Endolysin_T4_type"/>
</dbReference>
<dbReference type="CDD" id="cd00737">
    <property type="entry name" value="lyz_endolysin_autolysin"/>
    <property type="match status" value="1"/>
</dbReference>
<keyword evidence="4 7" id="KW-0378">Hydrolase</keyword>
<dbReference type="SUPFAM" id="SSF53955">
    <property type="entry name" value="Lysozyme-like"/>
    <property type="match status" value="1"/>
</dbReference>
<dbReference type="PANTHER" id="PTHR38107">
    <property type="match status" value="1"/>
</dbReference>
<reference evidence="8" key="1">
    <citation type="submission" date="2022-10" db="EMBL/GenBank/DDBJ databases">
        <authorList>
            <person name="Boutroux M."/>
        </authorList>
    </citation>
    <scope>NUCLEOTIDE SEQUENCE</scope>
    <source>
        <strain evidence="8">51.81</strain>
    </source>
</reference>
<dbReference type="AlphaFoldDB" id="A0A9X4E202"/>
<evidence type="ECO:0000313" key="8">
    <source>
        <dbReference type="EMBL" id="MDD9327704.1"/>
    </source>
</evidence>
<keyword evidence="5" id="KW-1035">Host cytoplasm</keyword>
<comment type="similarity">
    <text evidence="7">Belongs to the glycosyl hydrolase 24 family.</text>
</comment>
<dbReference type="GO" id="GO:0042742">
    <property type="term" value="P:defense response to bacterium"/>
    <property type="evidence" value="ECO:0007669"/>
    <property type="project" value="UniProtKB-KW"/>
</dbReference>
<dbReference type="GO" id="GO:0016998">
    <property type="term" value="P:cell wall macromolecule catabolic process"/>
    <property type="evidence" value="ECO:0007669"/>
    <property type="project" value="InterPro"/>
</dbReference>
<evidence type="ECO:0000256" key="4">
    <source>
        <dbReference type="ARBA" id="ARBA00022801"/>
    </source>
</evidence>
<evidence type="ECO:0000256" key="3">
    <source>
        <dbReference type="ARBA" id="ARBA00022638"/>
    </source>
</evidence>
<evidence type="ECO:0000256" key="6">
    <source>
        <dbReference type="ARBA" id="ARBA00023295"/>
    </source>
</evidence>
<dbReference type="HAMAP" id="MF_04110">
    <property type="entry name" value="ENDOLYSIN_T4"/>
    <property type="match status" value="1"/>
</dbReference>
<evidence type="ECO:0000256" key="1">
    <source>
        <dbReference type="ARBA" id="ARBA00000632"/>
    </source>
</evidence>
<keyword evidence="10" id="KW-1185">Reference proteome</keyword>
<dbReference type="EC" id="3.2.1.17" evidence="7"/>
<evidence type="ECO:0000313" key="10">
    <source>
        <dbReference type="Proteomes" id="UP001149607"/>
    </source>
</evidence>
<comment type="catalytic activity">
    <reaction evidence="1 7">
        <text>Hydrolysis of (1-&gt;4)-beta-linkages between N-acetylmuramic acid and N-acetyl-D-glucosamine residues in a peptidoglycan and between N-acetyl-D-glucosamine residues in chitodextrins.</text>
        <dbReference type="EC" id="3.2.1.17"/>
    </reaction>
</comment>
<keyword evidence="6 7" id="KW-0326">Glycosidase</keyword>
<dbReference type="GO" id="GO:0003796">
    <property type="term" value="F:lysozyme activity"/>
    <property type="evidence" value="ECO:0007669"/>
    <property type="project" value="UniProtKB-EC"/>
</dbReference>
<dbReference type="EMBL" id="JAPQFL010000002">
    <property type="protein sequence ID" value="MDD9327704.1"/>
    <property type="molecule type" value="Genomic_DNA"/>
</dbReference>
<dbReference type="InterPro" id="IPR051018">
    <property type="entry name" value="Bacteriophage_GH24"/>
</dbReference>
<accession>A0A9X4E202</accession>
<organism evidence="8">
    <name type="scientific">Neisseria leonii</name>
    <dbReference type="NCBI Taxonomy" id="2995413"/>
    <lineage>
        <taxon>Bacteria</taxon>
        <taxon>Pseudomonadati</taxon>
        <taxon>Pseudomonadota</taxon>
        <taxon>Betaproteobacteria</taxon>
        <taxon>Neisseriales</taxon>
        <taxon>Neisseriaceae</taxon>
        <taxon>Neisseria</taxon>
    </lineage>
</organism>
<dbReference type="Proteomes" id="UP001149607">
    <property type="component" value="Chromosome"/>
</dbReference>
<dbReference type="InterPro" id="IPR002196">
    <property type="entry name" value="Glyco_hydro_24"/>
</dbReference>
<reference evidence="9" key="2">
    <citation type="submission" date="2024-02" db="EMBL/GenBank/DDBJ databases">
        <title>Neisseria leonii sp. nov.</title>
        <authorList>
            <person name="Boutroux M."/>
            <person name="Favre-Rochex S."/>
            <person name="Gorgette O."/>
            <person name="Touak G."/>
            <person name="Muhle E."/>
            <person name="Chesneau O."/>
            <person name="Clermont D."/>
            <person name="Rahi P."/>
        </authorList>
    </citation>
    <scope>NUCLEOTIDE SEQUENCE</scope>
    <source>
        <strain evidence="9">51.81</strain>
    </source>
</reference>
<dbReference type="InterPro" id="IPR033907">
    <property type="entry name" value="Endolysin_autolysin"/>
</dbReference>
<name>A0A9X4E202_9NEIS</name>
<dbReference type="Gene3D" id="1.10.530.40">
    <property type="match status" value="1"/>
</dbReference>
<sequence length="156" mass="17203">MNKHLTVDDAGFDLIARWEGKRNHAYLDSVGIPTIGIGFIRYTLGDKAGQRVQAGDYLSDDEIRAEFANQVKIYEDGVKNAVTAPLTQSQLNACVSLCYNIGVAAFARSSVCRLLNQQRYRAACNAFAAWNKAGGRTLPGLANRRAAEQREFFRDG</sequence>
<evidence type="ECO:0000256" key="2">
    <source>
        <dbReference type="ARBA" id="ARBA00022529"/>
    </source>
</evidence>
<dbReference type="GO" id="GO:0031640">
    <property type="term" value="P:killing of cells of another organism"/>
    <property type="evidence" value="ECO:0007669"/>
    <property type="project" value="UniProtKB-KW"/>
</dbReference>
<dbReference type="GO" id="GO:0009253">
    <property type="term" value="P:peptidoglycan catabolic process"/>
    <property type="evidence" value="ECO:0007669"/>
    <property type="project" value="InterPro"/>
</dbReference>
<keyword evidence="3 7" id="KW-0081">Bacteriolytic enzyme</keyword>
<dbReference type="Pfam" id="PF00959">
    <property type="entry name" value="Phage_lysozyme"/>
    <property type="match status" value="1"/>
</dbReference>
<dbReference type="EMBL" id="CP146598">
    <property type="protein sequence ID" value="WWY02856.1"/>
    <property type="molecule type" value="Genomic_DNA"/>
</dbReference>